<dbReference type="InParanoid" id="H3AWT7"/>
<dbReference type="PANTHER" id="PTHR16078">
    <property type="entry name" value="COILED-COIL DOMAIN-CONTAINING PROTEIN 87"/>
    <property type="match status" value="1"/>
</dbReference>
<keyword evidence="2" id="KW-1185">Reference proteome</keyword>
<organism evidence="1 2">
    <name type="scientific">Latimeria chalumnae</name>
    <name type="common">Coelacanth</name>
    <dbReference type="NCBI Taxonomy" id="7897"/>
    <lineage>
        <taxon>Eukaryota</taxon>
        <taxon>Metazoa</taxon>
        <taxon>Chordata</taxon>
        <taxon>Craniata</taxon>
        <taxon>Vertebrata</taxon>
        <taxon>Euteleostomi</taxon>
        <taxon>Coelacanthiformes</taxon>
        <taxon>Coelacanthidae</taxon>
        <taxon>Latimeria</taxon>
    </lineage>
</organism>
<protein>
    <recommendedName>
        <fullName evidence="3">Coiled-coil domain containing 87</fullName>
    </recommendedName>
</protein>
<dbReference type="EMBL" id="AFYH01033315">
    <property type="status" value="NOT_ANNOTATED_CDS"/>
    <property type="molecule type" value="Genomic_DNA"/>
</dbReference>
<dbReference type="InterPro" id="IPR037383">
    <property type="entry name" value="CCDC87"/>
</dbReference>
<evidence type="ECO:0000313" key="1">
    <source>
        <dbReference type="Ensembl" id="ENSLACP00000014108.1"/>
    </source>
</evidence>
<dbReference type="AlphaFoldDB" id="H3AWT7"/>
<dbReference type="EMBL" id="AFYH01033314">
    <property type="status" value="NOT_ANNOTATED_CDS"/>
    <property type="molecule type" value="Genomic_DNA"/>
</dbReference>
<dbReference type="PANTHER" id="PTHR16078:SF1">
    <property type="entry name" value="COILED-COIL DOMAIN-CONTAINING PROTEIN 87"/>
    <property type="match status" value="1"/>
</dbReference>
<reference evidence="1" key="3">
    <citation type="submission" date="2025-09" db="UniProtKB">
        <authorList>
            <consortium name="Ensembl"/>
        </authorList>
    </citation>
    <scope>IDENTIFICATION</scope>
</reference>
<dbReference type="EMBL" id="AFYH01033317">
    <property type="status" value="NOT_ANNOTATED_CDS"/>
    <property type="molecule type" value="Genomic_DNA"/>
</dbReference>
<dbReference type="Bgee" id="ENSLACG00000012417">
    <property type="expression patterns" value="Expressed in post-anal tail muscle and 5 other cell types or tissues"/>
</dbReference>
<reference evidence="2" key="1">
    <citation type="submission" date="2011-08" db="EMBL/GenBank/DDBJ databases">
        <title>The draft genome of Latimeria chalumnae.</title>
        <authorList>
            <person name="Di Palma F."/>
            <person name="Alfoldi J."/>
            <person name="Johnson J."/>
            <person name="Berlin A."/>
            <person name="Gnerre S."/>
            <person name="Jaffe D."/>
            <person name="MacCallum I."/>
            <person name="Young S."/>
            <person name="Walker B.J."/>
            <person name="Lander E."/>
            <person name="Lindblad-Toh K."/>
        </authorList>
    </citation>
    <scope>NUCLEOTIDE SEQUENCE [LARGE SCALE GENOMIC DNA]</scope>
    <source>
        <strain evidence="2">Wild caught</strain>
    </source>
</reference>
<dbReference type="EMBL" id="AFYH01033319">
    <property type="status" value="NOT_ANNOTATED_CDS"/>
    <property type="molecule type" value="Genomic_DNA"/>
</dbReference>
<accession>H3AWT7</accession>
<proteinExistence type="predicted"/>
<dbReference type="GeneTree" id="ENSGT00390000018647"/>
<dbReference type="Gene3D" id="1.20.58.1520">
    <property type="match status" value="1"/>
</dbReference>
<evidence type="ECO:0008006" key="3">
    <source>
        <dbReference type="Google" id="ProtNLM"/>
    </source>
</evidence>
<dbReference type="Ensembl" id="ENSLACT00000014207.1">
    <property type="protein sequence ID" value="ENSLACP00000014108.1"/>
    <property type="gene ID" value="ENSLACG00000012417.1"/>
</dbReference>
<sequence length="542" mass="62941">MKSHFHHASKASVHPQASATNVRLSQNMVARAADVRVTDRALVDHPDILIYPPVYSEALGEIEPSTVKWLDRNLYIGDEIKEVYDELSKSVQNDYLMFGYDADLEPAAVSVDLSTCWASSTLRKRKEEQIINAELDRASEEQISKRLSEILKNEIFFYCFHSHEVMQDAVYSGYFQPDAKSSKHFASWLILWKTIIDPDDYLKYICTKETDFLKVIFHLYETSCDEEETKKRQIRELQEKLKRERELKIAELMSKKEDYVPGMWNINSVMLGGLGKDPAFEESDLFCCFTQRACILGDVTGVDYYNSIALIAKKKRKKSDLKTLDKSHSSDTTRISTGNVIAPLSSYTEDDDKELQRVPGMEVLQERLEKIWASLHVPESERLDMAIKYSSRQHMLNLPEVTFILEKAVELITERESILAKLELFEQTASDPNRFFEKGKVFFGSSFEMVADSRKWAALSNVCAQQDQTFRKVCQIRRNLFFFFFFGRPYLDKMQRDKIEMLYWLQQERRKLALKSVSFRLESPRMKLPPIELCARSTPVLK</sequence>
<dbReference type="HOGENOM" id="CLU_502427_0_0_1"/>
<dbReference type="OMA" id="WNTNTIM"/>
<reference evidence="1" key="2">
    <citation type="submission" date="2025-08" db="UniProtKB">
        <authorList>
            <consortium name="Ensembl"/>
        </authorList>
    </citation>
    <scope>IDENTIFICATION</scope>
</reference>
<dbReference type="EMBL" id="AFYH01033313">
    <property type="status" value="NOT_ANNOTATED_CDS"/>
    <property type="molecule type" value="Genomic_DNA"/>
</dbReference>
<dbReference type="eggNOG" id="ENOG502QQN1">
    <property type="taxonomic scope" value="Eukaryota"/>
</dbReference>
<dbReference type="EMBL" id="AFYH01033318">
    <property type="status" value="NOT_ANNOTATED_CDS"/>
    <property type="molecule type" value="Genomic_DNA"/>
</dbReference>
<name>H3AWT7_LATCH</name>
<dbReference type="EMBL" id="AFYH01033312">
    <property type="status" value="NOT_ANNOTATED_CDS"/>
    <property type="molecule type" value="Genomic_DNA"/>
</dbReference>
<dbReference type="Proteomes" id="UP000008672">
    <property type="component" value="Unassembled WGS sequence"/>
</dbReference>
<dbReference type="EMBL" id="AFYH01033316">
    <property type="status" value="NOT_ANNOTATED_CDS"/>
    <property type="molecule type" value="Genomic_DNA"/>
</dbReference>
<dbReference type="EMBL" id="AFYH01033311">
    <property type="status" value="NOT_ANNOTATED_CDS"/>
    <property type="molecule type" value="Genomic_DNA"/>
</dbReference>
<evidence type="ECO:0000313" key="2">
    <source>
        <dbReference type="Proteomes" id="UP000008672"/>
    </source>
</evidence>